<dbReference type="EMBL" id="KQ964249">
    <property type="protein sequence ID" value="KXJ92071.1"/>
    <property type="molecule type" value="Genomic_DNA"/>
</dbReference>
<proteinExistence type="predicted"/>
<dbReference type="GO" id="GO:0005762">
    <property type="term" value="C:mitochondrial large ribosomal subunit"/>
    <property type="evidence" value="ECO:0007669"/>
    <property type="project" value="TreeGrafter"/>
</dbReference>
<dbReference type="OrthoDB" id="6021263at2759"/>
<feature type="compositionally biased region" description="Basic and acidic residues" evidence="1">
    <location>
        <begin position="231"/>
        <end position="244"/>
    </location>
</feature>
<dbReference type="STRING" id="196109.A0A136J4D6"/>
<dbReference type="InterPro" id="IPR024388">
    <property type="entry name" value="Ribosomal_mL58"/>
</dbReference>
<dbReference type="Proteomes" id="UP000070501">
    <property type="component" value="Unassembled WGS sequence"/>
</dbReference>
<feature type="region of interest" description="Disordered" evidence="1">
    <location>
        <begin position="197"/>
        <end position="244"/>
    </location>
</feature>
<keyword evidence="2" id="KW-0687">Ribonucleoprotein</keyword>
<sequence>MRTRPPATASPQQLAVFDAHVAQEEISTASMHHHHFDSTIEALQATRPALRSTTPTHVHEADSSQHILHLQRPQFRFLSDCASINSGLHKQSALRTHIHTSPPASHMETRTMLRPLATTASHLCRQAVSTTPRRTQATLARTKRALKIPPHPSFLTPDAASTHIIYNPPAAAPSVFHTPFKFLPKSDPRRQANLTQLVRRRSSSDPLAASPPGDTSAASATAATLPPPLTRGEENRFKPRRNVTREQVDEMRALRAANPLKWSVLKLAEKYECTPIFVMMCCKASAEHQANERERKAAIRARWGPTRTQAREERTKRKALLLKGLL</sequence>
<evidence type="ECO:0000313" key="2">
    <source>
        <dbReference type="EMBL" id="KXJ92071.1"/>
    </source>
</evidence>
<reference evidence="3" key="1">
    <citation type="submission" date="2016-02" db="EMBL/GenBank/DDBJ databases">
        <title>Draft genome sequence of Microdochium bolleyi, a fungal endophyte of beachgrass.</title>
        <authorList>
            <consortium name="DOE Joint Genome Institute"/>
            <person name="David A.S."/>
            <person name="May G."/>
            <person name="Haridas S."/>
            <person name="Lim J."/>
            <person name="Wang M."/>
            <person name="Labutti K."/>
            <person name="Lipzen A."/>
            <person name="Barry K."/>
            <person name="Grigoriev I.V."/>
        </authorList>
    </citation>
    <scope>NUCLEOTIDE SEQUENCE [LARGE SCALE GENOMIC DNA]</scope>
    <source>
        <strain evidence="3">J235TASD1</strain>
    </source>
</reference>
<dbReference type="InParanoid" id="A0A136J4D6"/>
<evidence type="ECO:0000256" key="1">
    <source>
        <dbReference type="SAM" id="MobiDB-lite"/>
    </source>
</evidence>
<accession>A0A136J4D6</accession>
<keyword evidence="3" id="KW-1185">Reference proteome</keyword>
<dbReference type="PANTHER" id="PTHR28266:SF1">
    <property type="entry name" value="LARGE RIBOSOMAL SUBUNIT PROTEIN ML58"/>
    <property type="match status" value="1"/>
</dbReference>
<feature type="compositionally biased region" description="Low complexity" evidence="1">
    <location>
        <begin position="208"/>
        <end position="224"/>
    </location>
</feature>
<protein>
    <submittedName>
        <fullName evidence="2">Mitochondrial ribosomal protein subunit L20-domain-containing protein</fullName>
    </submittedName>
</protein>
<name>A0A136J4D6_9PEZI</name>
<dbReference type="PANTHER" id="PTHR28266">
    <property type="entry name" value="54S RIBOSOMAL PROTEIN L20, MITOCHONDRIAL"/>
    <property type="match status" value="1"/>
</dbReference>
<dbReference type="AlphaFoldDB" id="A0A136J4D6"/>
<dbReference type="Pfam" id="PF12824">
    <property type="entry name" value="MRP-L20"/>
    <property type="match status" value="1"/>
</dbReference>
<gene>
    <name evidence="2" type="ORF">Micbo1qcDRAFT_224200</name>
</gene>
<dbReference type="GO" id="GO:0003735">
    <property type="term" value="F:structural constituent of ribosome"/>
    <property type="evidence" value="ECO:0007669"/>
    <property type="project" value="TreeGrafter"/>
</dbReference>
<evidence type="ECO:0000313" key="3">
    <source>
        <dbReference type="Proteomes" id="UP000070501"/>
    </source>
</evidence>
<organism evidence="2 3">
    <name type="scientific">Microdochium bolleyi</name>
    <dbReference type="NCBI Taxonomy" id="196109"/>
    <lineage>
        <taxon>Eukaryota</taxon>
        <taxon>Fungi</taxon>
        <taxon>Dikarya</taxon>
        <taxon>Ascomycota</taxon>
        <taxon>Pezizomycotina</taxon>
        <taxon>Sordariomycetes</taxon>
        <taxon>Xylariomycetidae</taxon>
        <taxon>Xylariales</taxon>
        <taxon>Microdochiaceae</taxon>
        <taxon>Microdochium</taxon>
    </lineage>
</organism>
<keyword evidence="2" id="KW-0689">Ribosomal protein</keyword>